<reference evidence="1" key="1">
    <citation type="journal article" date="2012" name="Proc. Natl. Acad. Sci. U.S.A.">
        <title>Antigenic diversity is generated by distinct evolutionary mechanisms in African trypanosome species.</title>
        <authorList>
            <person name="Jackson A.P."/>
            <person name="Berry A."/>
            <person name="Aslett M."/>
            <person name="Allison H.C."/>
            <person name="Burton P."/>
            <person name="Vavrova-Anderson J."/>
            <person name="Brown R."/>
            <person name="Browne H."/>
            <person name="Corton N."/>
            <person name="Hauser H."/>
            <person name="Gamble J."/>
            <person name="Gilderthorp R."/>
            <person name="Marcello L."/>
            <person name="McQuillan J."/>
            <person name="Otto T.D."/>
            <person name="Quail M.A."/>
            <person name="Sanders M.J."/>
            <person name="van Tonder A."/>
            <person name="Ginger M.L."/>
            <person name="Field M.C."/>
            <person name="Barry J.D."/>
            <person name="Hertz-Fowler C."/>
            <person name="Berriman M."/>
        </authorList>
    </citation>
    <scope>NUCLEOTIDE SEQUENCE</scope>
    <source>
        <strain evidence="1">IL3000</strain>
    </source>
</reference>
<sequence length="104" mass="12436">MKKKRISGPSDVYLMEEKEAQFFFNKKRRKERKKQPLLKYIYACACMRDISDANAVNSSTLFRPPYDNINILLDVYYVTAWCTEKKKAERKKEKGMERTIPFVR</sequence>
<dbReference type="AlphaFoldDB" id="G0US10"/>
<protein>
    <submittedName>
        <fullName evidence="1">Uncharacterized protein</fullName>
    </submittedName>
</protein>
<dbReference type="EMBL" id="HE575321">
    <property type="protein sequence ID" value="CCC92172.1"/>
    <property type="molecule type" value="Genomic_DNA"/>
</dbReference>
<name>G0US10_TRYCI</name>
<accession>G0US10</accession>
<proteinExistence type="predicted"/>
<organism evidence="1">
    <name type="scientific">Trypanosoma congolense (strain IL3000)</name>
    <dbReference type="NCBI Taxonomy" id="1068625"/>
    <lineage>
        <taxon>Eukaryota</taxon>
        <taxon>Discoba</taxon>
        <taxon>Euglenozoa</taxon>
        <taxon>Kinetoplastea</taxon>
        <taxon>Metakinetoplastina</taxon>
        <taxon>Trypanosomatida</taxon>
        <taxon>Trypanosomatidae</taxon>
        <taxon>Trypanosoma</taxon>
        <taxon>Nannomonas</taxon>
    </lineage>
</organism>
<evidence type="ECO:0000313" key="1">
    <source>
        <dbReference type="EMBL" id="CCC92172.1"/>
    </source>
</evidence>
<gene>
    <name evidence="1" type="ORF">TCIL3000_8_3910</name>
</gene>